<proteinExistence type="predicted"/>
<evidence type="ECO:0000313" key="1">
    <source>
        <dbReference type="EMBL" id="KOG87830.1"/>
    </source>
</evidence>
<dbReference type="InterPro" id="IPR015422">
    <property type="entry name" value="PyrdxlP-dep_Trfase_small"/>
</dbReference>
<protein>
    <submittedName>
        <fullName evidence="1">Uncharacterized protein</fullName>
    </submittedName>
</protein>
<dbReference type="Proteomes" id="UP000037020">
    <property type="component" value="Unassembled WGS sequence"/>
</dbReference>
<keyword evidence="2" id="KW-1185">Reference proteome</keyword>
<gene>
    <name evidence="1" type="ORF">ADK38_23225</name>
</gene>
<dbReference type="Gene3D" id="3.90.1150.10">
    <property type="entry name" value="Aspartate Aminotransferase, domain 1"/>
    <property type="match status" value="1"/>
</dbReference>
<sequence>TRLSSGLSGNPFLAPPVTRPYVHRGQWGGYTASFDPEAAGVGIDTFVAALAAEGLEVAARGYHPLLHRAEFFRTADDGYYPGQPWHEKRLYNDGDLPRSEWHADRQIAFPIFLDEPVELVDAYVRAVHKVAGHIEELRAAGAANSLPQ</sequence>
<name>A0ABR5J357_9ACTN</name>
<dbReference type="EMBL" id="LGUT01002008">
    <property type="protein sequence ID" value="KOG87830.1"/>
    <property type="molecule type" value="Genomic_DNA"/>
</dbReference>
<evidence type="ECO:0000313" key="2">
    <source>
        <dbReference type="Proteomes" id="UP000037020"/>
    </source>
</evidence>
<feature type="non-terminal residue" evidence="1">
    <location>
        <position position="1"/>
    </location>
</feature>
<reference evidence="1 2" key="1">
    <citation type="submission" date="2015-07" db="EMBL/GenBank/DDBJ databases">
        <authorList>
            <person name="Ju K.-S."/>
            <person name="Doroghazi J.R."/>
            <person name="Metcalf W.W."/>
        </authorList>
    </citation>
    <scope>NUCLEOTIDE SEQUENCE [LARGE SCALE GENOMIC DNA]</scope>
    <source>
        <strain evidence="1 2">NRRL B-3589</strain>
    </source>
</reference>
<comment type="caution">
    <text evidence="1">The sequence shown here is derived from an EMBL/GenBank/DDBJ whole genome shotgun (WGS) entry which is preliminary data.</text>
</comment>
<accession>A0ABR5J357</accession>
<organism evidence="1 2">
    <name type="scientific">Streptomyces varsoviensis</name>
    <dbReference type="NCBI Taxonomy" id="67373"/>
    <lineage>
        <taxon>Bacteria</taxon>
        <taxon>Bacillati</taxon>
        <taxon>Actinomycetota</taxon>
        <taxon>Actinomycetes</taxon>
        <taxon>Kitasatosporales</taxon>
        <taxon>Streptomycetaceae</taxon>
        <taxon>Streptomyces</taxon>
    </lineage>
</organism>